<gene>
    <name evidence="2" type="ORF">CY34DRAFT_395301</name>
</gene>
<dbReference type="AlphaFoldDB" id="A0A0D0AJT9"/>
<dbReference type="Proteomes" id="UP000054485">
    <property type="component" value="Unassembled WGS sequence"/>
</dbReference>
<reference evidence="2 3" key="1">
    <citation type="submission" date="2014-04" db="EMBL/GenBank/DDBJ databases">
        <authorList>
            <consortium name="DOE Joint Genome Institute"/>
            <person name="Kuo A."/>
            <person name="Ruytinx J."/>
            <person name="Rineau F."/>
            <person name="Colpaert J."/>
            <person name="Kohler A."/>
            <person name="Nagy L.G."/>
            <person name="Floudas D."/>
            <person name="Copeland A."/>
            <person name="Barry K.W."/>
            <person name="Cichocki N."/>
            <person name="Veneault-Fourrey C."/>
            <person name="LaButti K."/>
            <person name="Lindquist E.A."/>
            <person name="Lipzen A."/>
            <person name="Lundell T."/>
            <person name="Morin E."/>
            <person name="Murat C."/>
            <person name="Sun H."/>
            <person name="Tunlid A."/>
            <person name="Henrissat B."/>
            <person name="Grigoriev I.V."/>
            <person name="Hibbett D.S."/>
            <person name="Martin F."/>
            <person name="Nordberg H.P."/>
            <person name="Cantor M.N."/>
            <person name="Hua S.X."/>
        </authorList>
    </citation>
    <scope>NUCLEOTIDE SEQUENCE [LARGE SCALE GENOMIC DNA]</scope>
    <source>
        <strain evidence="2 3">UH-Slu-Lm8-n1</strain>
    </source>
</reference>
<sequence>MDTKLPTASKFKSNVELYRWVRDSFHKILYELGDVLRNGNLTRPLIQLVVIERTHRSGCPTEQPWCGTACMDGTRTSGGRISGGGMTGRSSIELPSTCHLRSTTCKVLCMALRRVGVIYNQDLAINSLQSRWKTQSTCSNLQNHKFGLPTLSFPSTGARSTGSFPHSSSANAASPPSSDLDSAPARYITVLSLTCEWWYPRKISF</sequence>
<evidence type="ECO:0000256" key="1">
    <source>
        <dbReference type="SAM" id="MobiDB-lite"/>
    </source>
</evidence>
<dbReference type="HOGENOM" id="CLU_1338310_0_0_1"/>
<feature type="region of interest" description="Disordered" evidence="1">
    <location>
        <begin position="157"/>
        <end position="181"/>
    </location>
</feature>
<evidence type="ECO:0000313" key="2">
    <source>
        <dbReference type="EMBL" id="KIK38409.1"/>
    </source>
</evidence>
<evidence type="ECO:0000313" key="3">
    <source>
        <dbReference type="Proteomes" id="UP000054485"/>
    </source>
</evidence>
<organism evidence="2 3">
    <name type="scientific">Suillus luteus UH-Slu-Lm8-n1</name>
    <dbReference type="NCBI Taxonomy" id="930992"/>
    <lineage>
        <taxon>Eukaryota</taxon>
        <taxon>Fungi</taxon>
        <taxon>Dikarya</taxon>
        <taxon>Basidiomycota</taxon>
        <taxon>Agaricomycotina</taxon>
        <taxon>Agaricomycetes</taxon>
        <taxon>Agaricomycetidae</taxon>
        <taxon>Boletales</taxon>
        <taxon>Suillineae</taxon>
        <taxon>Suillaceae</taxon>
        <taxon>Suillus</taxon>
    </lineage>
</organism>
<protein>
    <submittedName>
        <fullName evidence="2">Unplaced genomic scaffold CY34scaffold_264, whole genome shotgun sequence</fullName>
    </submittedName>
</protein>
<dbReference type="InParanoid" id="A0A0D0AJT9"/>
<proteinExistence type="predicted"/>
<keyword evidence="3" id="KW-1185">Reference proteome</keyword>
<accession>A0A0D0AJT9</accession>
<dbReference type="EMBL" id="KN835395">
    <property type="protein sequence ID" value="KIK38409.1"/>
    <property type="molecule type" value="Genomic_DNA"/>
</dbReference>
<reference evidence="3" key="2">
    <citation type="submission" date="2015-01" db="EMBL/GenBank/DDBJ databases">
        <title>Evolutionary Origins and Diversification of the Mycorrhizal Mutualists.</title>
        <authorList>
            <consortium name="DOE Joint Genome Institute"/>
            <consortium name="Mycorrhizal Genomics Consortium"/>
            <person name="Kohler A."/>
            <person name="Kuo A."/>
            <person name="Nagy L.G."/>
            <person name="Floudas D."/>
            <person name="Copeland A."/>
            <person name="Barry K.W."/>
            <person name="Cichocki N."/>
            <person name="Veneault-Fourrey C."/>
            <person name="LaButti K."/>
            <person name="Lindquist E.A."/>
            <person name="Lipzen A."/>
            <person name="Lundell T."/>
            <person name="Morin E."/>
            <person name="Murat C."/>
            <person name="Riley R."/>
            <person name="Ohm R."/>
            <person name="Sun H."/>
            <person name="Tunlid A."/>
            <person name="Henrissat B."/>
            <person name="Grigoriev I.V."/>
            <person name="Hibbett D.S."/>
            <person name="Martin F."/>
        </authorList>
    </citation>
    <scope>NUCLEOTIDE SEQUENCE [LARGE SCALE GENOMIC DNA]</scope>
    <source>
        <strain evidence="3">UH-Slu-Lm8-n1</strain>
    </source>
</reference>
<name>A0A0D0AJT9_9AGAM</name>
<feature type="compositionally biased region" description="Low complexity" evidence="1">
    <location>
        <begin position="163"/>
        <end position="181"/>
    </location>
</feature>